<dbReference type="RefSeq" id="WP_052591430.1">
    <property type="nucleotide sequence ID" value="NZ_CP011112.1"/>
</dbReference>
<feature type="compositionally biased region" description="Basic and acidic residues" evidence="1">
    <location>
        <begin position="71"/>
        <end position="87"/>
    </location>
</feature>
<protein>
    <submittedName>
        <fullName evidence="3">Uncharacterized protein</fullName>
    </submittedName>
</protein>
<evidence type="ECO:0000256" key="2">
    <source>
        <dbReference type="SAM" id="Phobius"/>
    </source>
</evidence>
<sequence>MTSATSAPQVVASLAASGDAGSSTWMSYGFLILFAVLLVGFFVWLRPRMREQRRRAWEKAGLLPEQLDPDGVERTARERRTDAERDV</sequence>
<gene>
    <name evidence="3" type="ORF">VV02_10275</name>
</gene>
<evidence type="ECO:0000313" key="4">
    <source>
        <dbReference type="Proteomes" id="UP000066480"/>
    </source>
</evidence>
<feature type="transmembrane region" description="Helical" evidence="2">
    <location>
        <begin position="25"/>
        <end position="45"/>
    </location>
</feature>
<accession>A0A0K1JHT8</accession>
<evidence type="ECO:0000256" key="1">
    <source>
        <dbReference type="SAM" id="MobiDB-lite"/>
    </source>
</evidence>
<keyword evidence="2" id="KW-1133">Transmembrane helix</keyword>
<feature type="region of interest" description="Disordered" evidence="1">
    <location>
        <begin position="67"/>
        <end position="87"/>
    </location>
</feature>
<keyword evidence="2" id="KW-0812">Transmembrane</keyword>
<reference evidence="3 4" key="1">
    <citation type="submission" date="2015-03" db="EMBL/GenBank/DDBJ databases">
        <title>Luteipulveratus halotolerans sp. nov., a novel actinobacterium (Dermacoccaceae) from Sarawak, Malaysia.</title>
        <authorList>
            <person name="Juboi H."/>
            <person name="Basik A."/>
            <person name="Shamsul S.S."/>
            <person name="Arnold P."/>
            <person name="Schmitt E.K."/>
            <person name="Sanglier J.-J."/>
            <person name="Yeo T."/>
        </authorList>
    </citation>
    <scope>NUCLEOTIDE SEQUENCE [LARGE SCALE GENOMIC DNA]</scope>
    <source>
        <strain evidence="3 4">MN07-A0370</strain>
    </source>
</reference>
<organism evidence="3 4">
    <name type="scientific">Luteipulveratus mongoliensis</name>
    <dbReference type="NCBI Taxonomy" id="571913"/>
    <lineage>
        <taxon>Bacteria</taxon>
        <taxon>Bacillati</taxon>
        <taxon>Actinomycetota</taxon>
        <taxon>Actinomycetes</taxon>
        <taxon>Micrococcales</taxon>
        <taxon>Dermacoccaceae</taxon>
        <taxon>Luteipulveratus</taxon>
    </lineage>
</organism>
<dbReference type="KEGG" id="lmoi:VV02_10275"/>
<proteinExistence type="predicted"/>
<dbReference type="AlphaFoldDB" id="A0A0K1JHT8"/>
<keyword evidence="2" id="KW-0472">Membrane</keyword>
<evidence type="ECO:0000313" key="3">
    <source>
        <dbReference type="EMBL" id="AKU16158.1"/>
    </source>
</evidence>
<dbReference type="Proteomes" id="UP000066480">
    <property type="component" value="Chromosome"/>
</dbReference>
<dbReference type="OrthoDB" id="5150192at2"/>
<dbReference type="EMBL" id="CP011112">
    <property type="protein sequence ID" value="AKU16158.1"/>
    <property type="molecule type" value="Genomic_DNA"/>
</dbReference>
<keyword evidence="4" id="KW-1185">Reference proteome</keyword>
<name>A0A0K1JHT8_9MICO</name>